<gene>
    <name evidence="1" type="ORF">FLJC2902T_20280</name>
</gene>
<dbReference type="Gene3D" id="2.40.160.50">
    <property type="entry name" value="membrane protein fhac: a member of the omp85/tpsb transporter family"/>
    <property type="match status" value="1"/>
</dbReference>
<dbReference type="PATRIC" id="fig|1341181.4.peg.1990"/>
<dbReference type="eggNOG" id="COG4775">
    <property type="taxonomic scope" value="Bacteria"/>
</dbReference>
<dbReference type="RefSeq" id="WP_023579612.1">
    <property type="nucleotide sequence ID" value="NZ_AVGG01000011.1"/>
</dbReference>
<proteinExistence type="predicted"/>
<keyword evidence="2" id="KW-1185">Reference proteome</keyword>
<sequence length="554" mass="63541">MKNILLLTLFTITCFSVKAQNLHLKIEGISTEETKIIDSIGYKKQHENTKSILNETGNLSATLFKKGYLESQLLNQKKTSDSSFVFYYSVGKQTSHIHIYIGVLSEEEKNLLEFESDTLKLTTSEVENFMNTNLAKLEQSGYSLSELRLVNHKKIGNHLSATLQLKTEKKRNLNDIVIIGYDKFPEGIRKNIAKQYQKQPFNQETLKKLDNDFKSLPFVAQIKYPEILFTKDSTKVYVYLEKTRANRFDGFIGFANEENTGIRFNGYLDLLLNNALNSGEKFNLYWKGDGKKQTTFNIGTEVPYIFKSPLGIKANLRIFKQDSLFQNTTTDIDLGYYFNYNSRVFLGYQSAESVDIQKTTSGTISSYSNSFWTTSYQFTKPNPDDFLFREKISLNVKFGTGKRTSKIETNSQQFTQLGAHYNFYLNKKNIIFVKNQSFYLQSDNYISNELYRFGGINSIRGFSENSLQANLFTALITEYRYVLTPGMYVHSIIDYGYFQDKTADTKENLLGLGFGFGLITKNGLFNLIYANGSTRDQAIKLSNSIVHISFKTNF</sequence>
<name>V6SSC3_9FLAO</name>
<protein>
    <submittedName>
        <fullName evidence="1">Outer membrane protein</fullName>
    </submittedName>
</protein>
<evidence type="ECO:0000313" key="2">
    <source>
        <dbReference type="Proteomes" id="UP000018004"/>
    </source>
</evidence>
<reference evidence="1 2" key="1">
    <citation type="submission" date="2013-08" db="EMBL/GenBank/DDBJ databases">
        <title>Flavobacterium limnosediminis JC2902 genome sequencing.</title>
        <authorList>
            <person name="Lee K."/>
            <person name="Yi H."/>
            <person name="Park S."/>
            <person name="Chun J."/>
        </authorList>
    </citation>
    <scope>NUCLEOTIDE SEQUENCE [LARGE SCALE GENOMIC DNA]</scope>
    <source>
        <strain evidence="1 2">JC2902</strain>
    </source>
</reference>
<evidence type="ECO:0000313" key="1">
    <source>
        <dbReference type="EMBL" id="ESU27325.1"/>
    </source>
</evidence>
<organism evidence="1 2">
    <name type="scientific">Flavobacterium limnosediminis JC2902</name>
    <dbReference type="NCBI Taxonomy" id="1341181"/>
    <lineage>
        <taxon>Bacteria</taxon>
        <taxon>Pseudomonadati</taxon>
        <taxon>Bacteroidota</taxon>
        <taxon>Flavobacteriia</taxon>
        <taxon>Flavobacteriales</taxon>
        <taxon>Flavobacteriaceae</taxon>
        <taxon>Flavobacterium</taxon>
    </lineage>
</organism>
<dbReference type="AlphaFoldDB" id="V6SSC3"/>
<dbReference type="STRING" id="1341181.FLJC2902T_20280"/>
<dbReference type="Proteomes" id="UP000018004">
    <property type="component" value="Unassembled WGS sequence"/>
</dbReference>
<dbReference type="EMBL" id="AVGG01000011">
    <property type="protein sequence ID" value="ESU27325.1"/>
    <property type="molecule type" value="Genomic_DNA"/>
</dbReference>
<accession>V6SSC3</accession>
<comment type="caution">
    <text evidence="1">The sequence shown here is derived from an EMBL/GenBank/DDBJ whole genome shotgun (WGS) entry which is preliminary data.</text>
</comment>